<comment type="subcellular location">
    <subcellularLocation>
        <location evidence="1">Cell membrane</location>
        <topology evidence="1">Multi-pass membrane protein</topology>
    </subcellularLocation>
</comment>
<dbReference type="InterPro" id="IPR002797">
    <property type="entry name" value="Polysacc_synth"/>
</dbReference>
<keyword evidence="4 6" id="KW-1133">Transmembrane helix</keyword>
<dbReference type="Pfam" id="PF01943">
    <property type="entry name" value="Polysacc_synt"/>
    <property type="match status" value="1"/>
</dbReference>
<dbReference type="Proteomes" id="UP000182762">
    <property type="component" value="Unassembled WGS sequence"/>
</dbReference>
<evidence type="ECO:0000256" key="3">
    <source>
        <dbReference type="ARBA" id="ARBA00022692"/>
    </source>
</evidence>
<evidence type="ECO:0000256" key="6">
    <source>
        <dbReference type="SAM" id="Phobius"/>
    </source>
</evidence>
<keyword evidence="8" id="KW-1185">Reference proteome</keyword>
<dbReference type="PANTHER" id="PTHR30250">
    <property type="entry name" value="PST FAMILY PREDICTED COLANIC ACID TRANSPORTER"/>
    <property type="match status" value="1"/>
</dbReference>
<feature type="transmembrane region" description="Helical" evidence="6">
    <location>
        <begin position="350"/>
        <end position="370"/>
    </location>
</feature>
<dbReference type="GeneID" id="93713610"/>
<reference evidence="7 8" key="1">
    <citation type="submission" date="2016-10" db="EMBL/GenBank/DDBJ databases">
        <authorList>
            <person name="Varghese N."/>
            <person name="Submissions S."/>
        </authorList>
    </citation>
    <scope>NUCLEOTIDE SEQUENCE [LARGE SCALE GENOMIC DNA]</scope>
    <source>
        <strain evidence="7 8">DSM 13796</strain>
    </source>
</reference>
<sequence>MNSFLKSALILTLAAFLGELIEFLTNMVLARELGKEGMGMYMSVLPIVFLVVTIATIELPISISKFLAEHNQKEHRNMMKHATWFATGIIASVMVVWFIVITFIPFFNHYHPYIGWVVLIFIPIVSYSSILRGYFMGVDNMSAIAVSNFVRKSIQLTLLFLVFRSFHFEDHGTALLVAICALVASEAVVFTYFLITYVMQTNVISRGYRFSYTGKEVRKRLLSVSLPTTGLHLFSASAGAIQPFLIKKSLMLSGMTSSIATGHYGMLAGVAMTIGFFPAFIAHSLLVALIPAVSQAQAAGDRDKLSLLLQQSLRITFLYGIPAILVMNIFAEPITNLFFHSSEAAFYLRALWPCFLLHFFVIPMRAYLIGLGLMKDALYHTIWVHVISFSLIFLLASQREWGVSGVILAMNAETLLLTLLHYFTICKRIGLPILFFMKRPLTKL</sequence>
<organism evidence="7 8">
    <name type="scientific">Priestia endophytica DSM 13796</name>
    <dbReference type="NCBI Taxonomy" id="1121089"/>
    <lineage>
        <taxon>Bacteria</taxon>
        <taxon>Bacillati</taxon>
        <taxon>Bacillota</taxon>
        <taxon>Bacilli</taxon>
        <taxon>Bacillales</taxon>
        <taxon>Bacillaceae</taxon>
        <taxon>Priestia</taxon>
    </lineage>
</organism>
<evidence type="ECO:0000256" key="1">
    <source>
        <dbReference type="ARBA" id="ARBA00004651"/>
    </source>
</evidence>
<dbReference type="PANTHER" id="PTHR30250:SF24">
    <property type="entry name" value="STAGE V SPORULATION PROTEIN B"/>
    <property type="match status" value="1"/>
</dbReference>
<keyword evidence="5 6" id="KW-0472">Membrane</keyword>
<name>A0A1I6C6B1_9BACI</name>
<feature type="transmembrane region" description="Helical" evidence="6">
    <location>
        <begin position="113"/>
        <end position="131"/>
    </location>
</feature>
<accession>A0A1I6C6B1</accession>
<dbReference type="CDD" id="cd13124">
    <property type="entry name" value="MATE_SpoVB_like"/>
    <property type="match status" value="1"/>
</dbReference>
<dbReference type="InterPro" id="IPR050833">
    <property type="entry name" value="Poly_Biosynth_Transport"/>
</dbReference>
<feature type="transmembrane region" description="Helical" evidence="6">
    <location>
        <begin position="266"/>
        <end position="292"/>
    </location>
</feature>
<comment type="caution">
    <text evidence="7">The sequence shown here is derived from an EMBL/GenBank/DDBJ whole genome shotgun (WGS) entry which is preliminary data.</text>
</comment>
<dbReference type="RefSeq" id="WP_061804018.1">
    <property type="nucleotide sequence ID" value="NZ_FOXX01000028.1"/>
</dbReference>
<keyword evidence="3 6" id="KW-0812">Transmembrane</keyword>
<evidence type="ECO:0000313" key="7">
    <source>
        <dbReference type="EMBL" id="SFQ88707.1"/>
    </source>
</evidence>
<keyword evidence="2" id="KW-1003">Cell membrane</keyword>
<feature type="transmembrane region" description="Helical" evidence="6">
    <location>
        <begin position="377"/>
        <end position="396"/>
    </location>
</feature>
<evidence type="ECO:0000256" key="4">
    <source>
        <dbReference type="ARBA" id="ARBA00022989"/>
    </source>
</evidence>
<evidence type="ECO:0000256" key="5">
    <source>
        <dbReference type="ARBA" id="ARBA00023136"/>
    </source>
</evidence>
<feature type="transmembrane region" description="Helical" evidence="6">
    <location>
        <begin position="313"/>
        <end position="330"/>
    </location>
</feature>
<feature type="transmembrane region" description="Helical" evidence="6">
    <location>
        <begin position="175"/>
        <end position="200"/>
    </location>
</feature>
<evidence type="ECO:0000313" key="8">
    <source>
        <dbReference type="Proteomes" id="UP000182762"/>
    </source>
</evidence>
<dbReference type="PIRSF" id="PIRSF038958">
    <property type="entry name" value="PG_synth_SpoVB"/>
    <property type="match status" value="1"/>
</dbReference>
<feature type="transmembrane region" description="Helical" evidence="6">
    <location>
        <begin position="143"/>
        <end position="163"/>
    </location>
</feature>
<feature type="transmembrane region" description="Helical" evidence="6">
    <location>
        <begin position="82"/>
        <end position="107"/>
    </location>
</feature>
<dbReference type="InterPro" id="IPR024923">
    <property type="entry name" value="PG_synth_SpoVB"/>
</dbReference>
<evidence type="ECO:0000256" key="2">
    <source>
        <dbReference type="ARBA" id="ARBA00022475"/>
    </source>
</evidence>
<gene>
    <name evidence="7" type="ORF">SAMN02745910_05102</name>
</gene>
<dbReference type="EMBL" id="FOXX01000028">
    <property type="protein sequence ID" value="SFQ88707.1"/>
    <property type="molecule type" value="Genomic_DNA"/>
</dbReference>
<protein>
    <submittedName>
        <fullName evidence="7">Stage V sporulation protein B</fullName>
    </submittedName>
</protein>
<proteinExistence type="predicted"/>
<feature type="transmembrane region" description="Helical" evidence="6">
    <location>
        <begin position="40"/>
        <end position="61"/>
    </location>
</feature>